<keyword evidence="7 8" id="KW-0472">Membrane</keyword>
<dbReference type="RefSeq" id="WP_066265114.1">
    <property type="nucleotide sequence ID" value="NZ_JARMAB010000024.1"/>
</dbReference>
<evidence type="ECO:0000256" key="7">
    <source>
        <dbReference type="ARBA" id="ARBA00023136"/>
    </source>
</evidence>
<keyword evidence="10" id="KW-1185">Reference proteome</keyword>
<evidence type="ECO:0000313" key="10">
    <source>
        <dbReference type="Proteomes" id="UP001341444"/>
    </source>
</evidence>
<keyword evidence="4" id="KW-0309">Germination</keyword>
<dbReference type="PANTHER" id="PTHR34975">
    <property type="entry name" value="SPORE GERMINATION PROTEIN A2"/>
    <property type="match status" value="1"/>
</dbReference>
<keyword evidence="5 8" id="KW-0812">Transmembrane</keyword>
<accession>A0ABU6MJ54</accession>
<feature type="transmembrane region" description="Helical" evidence="8">
    <location>
        <begin position="220"/>
        <end position="245"/>
    </location>
</feature>
<organism evidence="9 10">
    <name type="scientific">Heyndrickxia acidicola</name>
    <dbReference type="NCBI Taxonomy" id="209389"/>
    <lineage>
        <taxon>Bacteria</taxon>
        <taxon>Bacillati</taxon>
        <taxon>Bacillota</taxon>
        <taxon>Bacilli</taxon>
        <taxon>Bacillales</taxon>
        <taxon>Bacillaceae</taxon>
        <taxon>Heyndrickxia</taxon>
    </lineage>
</organism>
<evidence type="ECO:0000256" key="5">
    <source>
        <dbReference type="ARBA" id="ARBA00022692"/>
    </source>
</evidence>
<feature type="transmembrane region" description="Helical" evidence="8">
    <location>
        <begin position="36"/>
        <end position="57"/>
    </location>
</feature>
<keyword evidence="6 8" id="KW-1133">Transmembrane helix</keyword>
<feature type="transmembrane region" description="Helical" evidence="8">
    <location>
        <begin position="143"/>
        <end position="166"/>
    </location>
</feature>
<keyword evidence="3" id="KW-0813">Transport</keyword>
<dbReference type="EMBL" id="JARMAB010000024">
    <property type="protein sequence ID" value="MED1204560.1"/>
    <property type="molecule type" value="Genomic_DNA"/>
</dbReference>
<feature type="transmembrane region" description="Helical" evidence="8">
    <location>
        <begin position="109"/>
        <end position="131"/>
    </location>
</feature>
<evidence type="ECO:0000256" key="2">
    <source>
        <dbReference type="ARBA" id="ARBA00007998"/>
    </source>
</evidence>
<comment type="subcellular location">
    <subcellularLocation>
        <location evidence="1">Membrane</location>
        <topology evidence="1">Multi-pass membrane protein</topology>
    </subcellularLocation>
</comment>
<sequence length="367" mass="41057">MNNQKIGPYQLFTLMYLFELGTAIVIGTGLTAKQDAWWILLLSTGIGIILLLIYTALYRMNKNLPLTSLIPRILGRFLGIPLSLLYILLFMNTAARDVRDLMELIIISILPYTSKLTIGAVIMILVAYAIFVGIEPLGRAGEIFFVIILILGSVGTILLFFTGHALQIKRFFPLFQVNWREILTNTLPITINVPFGESVAFTMLFPYLNQAKAVRKAGISAMLLAGLSLCLTAVLEIAALGPYIASTSVFPLHILSQQVNVLNFLQRLDAIAISVMMICIFFKITIFTYAAYIGINDLFKIKKKRLTNFIICIIIFSASILMAHNTVEHLFIGLKIFPIFILTPMQIAIPLLLLLVAWIRKDRLKSL</sequence>
<dbReference type="InterPro" id="IPR004761">
    <property type="entry name" value="Spore_GerAB"/>
</dbReference>
<proteinExistence type="inferred from homology"/>
<protein>
    <submittedName>
        <fullName evidence="9">GerAB/ArcD/ProY family transporter</fullName>
    </submittedName>
</protein>
<dbReference type="NCBIfam" id="TIGR00912">
    <property type="entry name" value="2A0309"/>
    <property type="match status" value="1"/>
</dbReference>
<evidence type="ECO:0000256" key="1">
    <source>
        <dbReference type="ARBA" id="ARBA00004141"/>
    </source>
</evidence>
<feature type="transmembrane region" description="Helical" evidence="8">
    <location>
        <begin position="69"/>
        <end position="89"/>
    </location>
</feature>
<gene>
    <name evidence="9" type="ORF">P4T90_16040</name>
</gene>
<evidence type="ECO:0000256" key="6">
    <source>
        <dbReference type="ARBA" id="ARBA00022989"/>
    </source>
</evidence>
<comment type="similarity">
    <text evidence="2">Belongs to the amino acid-polyamine-organocation (APC) superfamily. Spore germination protein (SGP) (TC 2.A.3.9) family.</text>
</comment>
<evidence type="ECO:0000256" key="8">
    <source>
        <dbReference type="SAM" id="Phobius"/>
    </source>
</evidence>
<feature type="transmembrane region" description="Helical" evidence="8">
    <location>
        <begin position="12"/>
        <end position="30"/>
    </location>
</feature>
<dbReference type="Pfam" id="PF03845">
    <property type="entry name" value="Spore_permease"/>
    <property type="match status" value="1"/>
</dbReference>
<evidence type="ECO:0000256" key="3">
    <source>
        <dbReference type="ARBA" id="ARBA00022448"/>
    </source>
</evidence>
<name>A0ABU6MJ54_9BACI</name>
<evidence type="ECO:0000313" key="9">
    <source>
        <dbReference type="EMBL" id="MED1204560.1"/>
    </source>
</evidence>
<feature type="transmembrane region" description="Helical" evidence="8">
    <location>
        <begin position="336"/>
        <end position="359"/>
    </location>
</feature>
<dbReference type="Proteomes" id="UP001341444">
    <property type="component" value="Unassembled WGS sequence"/>
</dbReference>
<comment type="caution">
    <text evidence="9">The sequence shown here is derived from an EMBL/GenBank/DDBJ whole genome shotgun (WGS) entry which is preliminary data.</text>
</comment>
<feature type="transmembrane region" description="Helical" evidence="8">
    <location>
        <begin position="306"/>
        <end position="324"/>
    </location>
</feature>
<feature type="transmembrane region" description="Helical" evidence="8">
    <location>
        <begin position="270"/>
        <end position="294"/>
    </location>
</feature>
<evidence type="ECO:0000256" key="4">
    <source>
        <dbReference type="ARBA" id="ARBA00022544"/>
    </source>
</evidence>
<reference evidence="9 10" key="1">
    <citation type="submission" date="2023-03" db="EMBL/GenBank/DDBJ databases">
        <title>Bacillus Genome Sequencing.</title>
        <authorList>
            <person name="Dunlap C."/>
        </authorList>
    </citation>
    <scope>NUCLEOTIDE SEQUENCE [LARGE SCALE GENOMIC DNA]</scope>
    <source>
        <strain evidence="9 10">B-23453</strain>
    </source>
</reference>
<dbReference type="PANTHER" id="PTHR34975:SF2">
    <property type="entry name" value="SPORE GERMINATION PROTEIN A2"/>
    <property type="match status" value="1"/>
</dbReference>